<keyword evidence="1" id="KW-0812">Transmembrane</keyword>
<gene>
    <name evidence="2" type="ORF">SAMN05660703_2092</name>
</gene>
<dbReference type="STRING" id="504486.SAMN05660703_2092"/>
<evidence type="ECO:0000313" key="2">
    <source>
        <dbReference type="EMBL" id="SMC62323.1"/>
    </source>
</evidence>
<dbReference type="GO" id="GO:0016020">
    <property type="term" value="C:membrane"/>
    <property type="evidence" value="ECO:0007669"/>
    <property type="project" value="InterPro"/>
</dbReference>
<evidence type="ECO:0000313" key="3">
    <source>
        <dbReference type="Proteomes" id="UP000192360"/>
    </source>
</evidence>
<keyword evidence="3" id="KW-1185">Reference proteome</keyword>
<feature type="transmembrane region" description="Helical" evidence="1">
    <location>
        <begin position="160"/>
        <end position="182"/>
    </location>
</feature>
<feature type="transmembrane region" description="Helical" evidence="1">
    <location>
        <begin position="67"/>
        <end position="90"/>
    </location>
</feature>
<feature type="transmembrane region" description="Helical" evidence="1">
    <location>
        <begin position="35"/>
        <end position="55"/>
    </location>
</feature>
<feature type="transmembrane region" description="Helical" evidence="1">
    <location>
        <begin position="102"/>
        <end position="124"/>
    </location>
</feature>
<protein>
    <submittedName>
        <fullName evidence="2">Uncharacterized protein</fullName>
    </submittedName>
</protein>
<dbReference type="EMBL" id="FWXO01000003">
    <property type="protein sequence ID" value="SMC62323.1"/>
    <property type="molecule type" value="Genomic_DNA"/>
</dbReference>
<proteinExistence type="predicted"/>
<keyword evidence="1" id="KW-1133">Transmembrane helix</keyword>
<dbReference type="SUPFAM" id="SSF81452">
    <property type="entry name" value="Cytochrome c oxidase subunit III-like"/>
    <property type="match status" value="1"/>
</dbReference>
<evidence type="ECO:0000256" key="1">
    <source>
        <dbReference type="SAM" id="Phobius"/>
    </source>
</evidence>
<reference evidence="2 3" key="1">
    <citation type="submission" date="2017-04" db="EMBL/GenBank/DDBJ databases">
        <authorList>
            <person name="Afonso C.L."/>
            <person name="Miller P.J."/>
            <person name="Scott M.A."/>
            <person name="Spackman E."/>
            <person name="Goraichik I."/>
            <person name="Dimitrov K.M."/>
            <person name="Suarez D.L."/>
            <person name="Swayne D.E."/>
        </authorList>
    </citation>
    <scope>NUCLEOTIDE SEQUENCE [LARGE SCALE GENOMIC DNA]</scope>
    <source>
        <strain evidence="2 3">DSM 21164</strain>
    </source>
</reference>
<feature type="transmembrane region" description="Helical" evidence="1">
    <location>
        <begin position="130"/>
        <end position="148"/>
    </location>
</feature>
<sequence>MLKEILLYPPLQIYFATLVISILRYGKYFDSKLKYLPVLLMYIFLTELLGLIINIDPNKNPFFNDLYARYNFIIFIVYDLMFFGYFFYLFWHYCTHKKNKQFILFGSIAYILAFIVNALATNIIIDPQLYSYNIGVIILVISIILFLKENKNTPFFTKNVLFWISVGLLVFHIGFIPINILYSYSTIETVKMNYILPKIHLALVFVTYGCFIYGLLRMKGKLKA</sequence>
<dbReference type="GO" id="GO:0009055">
    <property type="term" value="F:electron transfer activity"/>
    <property type="evidence" value="ECO:0007669"/>
    <property type="project" value="InterPro"/>
</dbReference>
<accession>A0A1W2ANS7</accession>
<name>A0A1W2ANS7_9FLAO</name>
<feature type="transmembrane region" description="Helical" evidence="1">
    <location>
        <begin position="6"/>
        <end position="23"/>
    </location>
</feature>
<feature type="transmembrane region" description="Helical" evidence="1">
    <location>
        <begin position="194"/>
        <end position="216"/>
    </location>
</feature>
<organism evidence="2 3">
    <name type="scientific">Cellulophaga tyrosinoxydans</name>
    <dbReference type="NCBI Taxonomy" id="504486"/>
    <lineage>
        <taxon>Bacteria</taxon>
        <taxon>Pseudomonadati</taxon>
        <taxon>Bacteroidota</taxon>
        <taxon>Flavobacteriia</taxon>
        <taxon>Flavobacteriales</taxon>
        <taxon>Flavobacteriaceae</taxon>
        <taxon>Cellulophaga</taxon>
    </lineage>
</organism>
<dbReference type="Proteomes" id="UP000192360">
    <property type="component" value="Unassembled WGS sequence"/>
</dbReference>
<dbReference type="InterPro" id="IPR035973">
    <property type="entry name" value="Cyt_c_oxidase_su3-like_sf"/>
</dbReference>
<dbReference type="AlphaFoldDB" id="A0A1W2ANS7"/>
<keyword evidence="1" id="KW-0472">Membrane</keyword>